<dbReference type="Proteomes" id="UP000664701">
    <property type="component" value="Chromosome"/>
</dbReference>
<keyword evidence="1" id="KW-0812">Transmembrane</keyword>
<reference evidence="3 4" key="1">
    <citation type="submission" date="2024-03" db="EMBL/GenBank/DDBJ databases">
        <title>The Genome Sequence of Enterococcus sp. DIV2402.</title>
        <authorList>
            <consortium name="The Broad Institute Genomics Platform"/>
            <consortium name="The Broad Institute Microbial Omics Core"/>
            <consortium name="The Broad Institute Genomic Center for Infectious Diseases"/>
            <person name="Earl A."/>
            <person name="Manson A."/>
            <person name="Gilmore M."/>
            <person name="Schwartman J."/>
            <person name="Shea T."/>
            <person name="Abouelleil A."/>
            <person name="Cao P."/>
            <person name="Chapman S."/>
            <person name="Cusick C."/>
            <person name="Young S."/>
            <person name="Neafsey D."/>
            <person name="Nusbaum C."/>
            <person name="Birren B."/>
        </authorList>
    </citation>
    <scope>NUCLEOTIDE SEQUENCE [LARGE SCALE GENOMIC DNA]</scope>
    <source>
        <strain evidence="3 4">DIV2402</strain>
    </source>
</reference>
<keyword evidence="1" id="KW-0472">Membrane</keyword>
<sequence length="246" mass="27772">MTIKKKKFYFTVLSAGVLIGSTIWITHTLREDPTILENYSEMLHPTAYDALDLIDVPLENQLKNNPLENGCEITSLSMLLRYYRFDTTKNQLAEMLDYVPLVSENGLYGNPHKGFVGNIEAGYESMGVGVEPLAKVAEEVVGNDYQVEVSTTKDFSEIEEKVNAGVPVLVITTVDFEVPTEEDLWEWQTEEGLVTVSPLCHAVVITGIEGDTVYVNDPYGYRHREVDRDDFQIIYEKMGQQSLYLA</sequence>
<dbReference type="Pfam" id="PF13529">
    <property type="entry name" value="Peptidase_C39_2"/>
    <property type="match status" value="1"/>
</dbReference>
<evidence type="ECO:0000313" key="3">
    <source>
        <dbReference type="EMBL" id="WYJ76442.1"/>
    </source>
</evidence>
<dbReference type="InterPro" id="IPR039564">
    <property type="entry name" value="Peptidase_C39-like"/>
</dbReference>
<dbReference type="EMBL" id="CP147251">
    <property type="protein sequence ID" value="WYJ76442.1"/>
    <property type="molecule type" value="Genomic_DNA"/>
</dbReference>
<evidence type="ECO:0000259" key="2">
    <source>
        <dbReference type="Pfam" id="PF13529"/>
    </source>
</evidence>
<keyword evidence="4" id="KW-1185">Reference proteome</keyword>
<proteinExistence type="predicted"/>
<evidence type="ECO:0000256" key="1">
    <source>
        <dbReference type="SAM" id="Phobius"/>
    </source>
</evidence>
<accession>A0ABZ2SKR8</accession>
<dbReference type="PANTHER" id="PTHR37806">
    <property type="entry name" value="LMO0724 PROTEIN"/>
    <property type="match status" value="1"/>
</dbReference>
<gene>
    <name evidence="3" type="ORF">DOK78_001073</name>
</gene>
<dbReference type="Gene3D" id="3.90.70.10">
    <property type="entry name" value="Cysteine proteinases"/>
    <property type="match status" value="1"/>
</dbReference>
<feature type="transmembrane region" description="Helical" evidence="1">
    <location>
        <begin position="7"/>
        <end position="25"/>
    </location>
</feature>
<evidence type="ECO:0000313" key="4">
    <source>
        <dbReference type="Proteomes" id="UP000664701"/>
    </source>
</evidence>
<name>A0ABZ2SKR8_9ENTE</name>
<protein>
    <recommendedName>
        <fullName evidence="2">Peptidase C39-like domain-containing protein</fullName>
    </recommendedName>
</protein>
<feature type="domain" description="Peptidase C39-like" evidence="2">
    <location>
        <begin position="54"/>
        <end position="219"/>
    </location>
</feature>
<keyword evidence="1" id="KW-1133">Transmembrane helix</keyword>
<dbReference type="PANTHER" id="PTHR37806:SF1">
    <property type="entry name" value="PEPTIDASE C39-LIKE DOMAIN-CONTAINING PROTEIN"/>
    <property type="match status" value="1"/>
</dbReference>
<organism evidence="3 4">
    <name type="scientific">Candidatus Enterococcus lowellii</name>
    <dbReference type="NCBI Taxonomy" id="2230877"/>
    <lineage>
        <taxon>Bacteria</taxon>
        <taxon>Bacillati</taxon>
        <taxon>Bacillota</taxon>
        <taxon>Bacilli</taxon>
        <taxon>Lactobacillales</taxon>
        <taxon>Enterococcaceae</taxon>
        <taxon>Enterococcus</taxon>
    </lineage>
</organism>